<dbReference type="EMBL" id="JBHRZI010000023">
    <property type="protein sequence ID" value="MFC3895254.1"/>
    <property type="molecule type" value="Genomic_DNA"/>
</dbReference>
<name>A0ABV8C020_9PSEU</name>
<proteinExistence type="predicted"/>
<dbReference type="Proteomes" id="UP001595690">
    <property type="component" value="Unassembled WGS sequence"/>
</dbReference>
<organism evidence="2 3">
    <name type="scientific">Lentzea rhizosphaerae</name>
    <dbReference type="NCBI Taxonomy" id="2041025"/>
    <lineage>
        <taxon>Bacteria</taxon>
        <taxon>Bacillati</taxon>
        <taxon>Actinomycetota</taxon>
        <taxon>Actinomycetes</taxon>
        <taxon>Pseudonocardiales</taxon>
        <taxon>Pseudonocardiaceae</taxon>
        <taxon>Lentzea</taxon>
    </lineage>
</organism>
<keyword evidence="3" id="KW-1185">Reference proteome</keyword>
<sequence>MAGLAKPDLTTDGSPGRTYHPKMPNRRKDVLAAMDRTKNTSLPDSRTSLEQANPWHSERIIALSLTPGSPAKHLAVIMASGVAFVLIGLISGTSYWILGVVLFIIGLVAHFTSPAPARSRVSAEVVQKTDEV</sequence>
<comment type="caution">
    <text evidence="2">The sequence shown here is derived from an EMBL/GenBank/DDBJ whole genome shotgun (WGS) entry which is preliminary data.</text>
</comment>
<feature type="region of interest" description="Disordered" evidence="1">
    <location>
        <begin position="1"/>
        <end position="26"/>
    </location>
</feature>
<evidence type="ECO:0000313" key="3">
    <source>
        <dbReference type="Proteomes" id="UP001595690"/>
    </source>
</evidence>
<evidence type="ECO:0000256" key="1">
    <source>
        <dbReference type="SAM" id="MobiDB-lite"/>
    </source>
</evidence>
<evidence type="ECO:0000313" key="2">
    <source>
        <dbReference type="EMBL" id="MFC3895254.1"/>
    </source>
</evidence>
<gene>
    <name evidence="2" type="ORF">ACFOWZ_27565</name>
</gene>
<protein>
    <submittedName>
        <fullName evidence="2">Uncharacterized protein</fullName>
    </submittedName>
</protein>
<accession>A0ABV8C020</accession>
<reference evidence="3" key="1">
    <citation type="journal article" date="2019" name="Int. J. Syst. Evol. Microbiol.">
        <title>The Global Catalogue of Microorganisms (GCM) 10K type strain sequencing project: providing services to taxonomists for standard genome sequencing and annotation.</title>
        <authorList>
            <consortium name="The Broad Institute Genomics Platform"/>
            <consortium name="The Broad Institute Genome Sequencing Center for Infectious Disease"/>
            <person name="Wu L."/>
            <person name="Ma J."/>
        </authorList>
    </citation>
    <scope>NUCLEOTIDE SEQUENCE [LARGE SCALE GENOMIC DNA]</scope>
    <source>
        <strain evidence="3">CGMCC 4.7405</strain>
    </source>
</reference>